<dbReference type="InterPro" id="IPR023574">
    <property type="entry name" value="Ribosomal_uL4_dom_sf"/>
</dbReference>
<evidence type="ECO:0000256" key="2">
    <source>
        <dbReference type="ARBA" id="ARBA00011838"/>
    </source>
</evidence>
<sequence length="208" mass="22363">MAKVSLFKQDGSQAGEVTLNDSVFGIEPNESVVFDVVISQRASLRQGTHAHKNRSAVSGGGKKPWRQKGTGRARQGSTRSPQWRGGGTVFGPNPRSYAYKLPQKVRQLALKSVYSTKVADGKLIAVDTLDFTAPKTAEFAKVISALSIERKVLVVLPNEGNEFAELSARNLENVKVTTANSASVLDIVSADKLLVVQSALTQIEEVLA</sequence>
<keyword evidence="8" id="KW-0699">rRNA-binding</keyword>
<proteinExistence type="inferred from homology"/>
<dbReference type="GO" id="GO:0006412">
    <property type="term" value="P:translation"/>
    <property type="evidence" value="ECO:0007669"/>
    <property type="project" value="UniProtKB-UniRule"/>
</dbReference>
<dbReference type="Proteomes" id="UP000028401">
    <property type="component" value="Unassembled WGS sequence"/>
</dbReference>
<dbReference type="HAMAP" id="MF_01328_B">
    <property type="entry name" value="Ribosomal_uL4_B"/>
    <property type="match status" value="1"/>
</dbReference>
<organism evidence="10 11">
    <name type="scientific">Lactococcus cremoris subsp. cremoris GE214</name>
    <dbReference type="NCBI Taxonomy" id="1415168"/>
    <lineage>
        <taxon>Bacteria</taxon>
        <taxon>Bacillati</taxon>
        <taxon>Bacillota</taxon>
        <taxon>Bacilli</taxon>
        <taxon>Lactobacillales</taxon>
        <taxon>Streptococcaceae</taxon>
        <taxon>Lactococcus</taxon>
        <taxon>Lactococcus cremoris subsp. cremoris</taxon>
    </lineage>
</organism>
<dbReference type="Pfam" id="PF00573">
    <property type="entry name" value="Ribosomal_L4"/>
    <property type="match status" value="1"/>
</dbReference>
<gene>
    <name evidence="8" type="primary">rplD</name>
    <name evidence="10" type="ORF">U725_00338</name>
</gene>
<dbReference type="InterPro" id="IPR002136">
    <property type="entry name" value="Ribosomal_uL4"/>
</dbReference>
<keyword evidence="3 8" id="KW-0689">Ribosomal protein</keyword>
<evidence type="ECO:0000256" key="1">
    <source>
        <dbReference type="ARBA" id="ARBA00010528"/>
    </source>
</evidence>
<feature type="region of interest" description="Disordered" evidence="9">
    <location>
        <begin position="45"/>
        <end position="89"/>
    </location>
</feature>
<evidence type="ECO:0000313" key="11">
    <source>
        <dbReference type="Proteomes" id="UP000028401"/>
    </source>
</evidence>
<dbReference type="RefSeq" id="WP_042747692.1">
    <property type="nucleotide sequence ID" value="NZ_AZSI01000007.1"/>
</dbReference>
<dbReference type="SUPFAM" id="SSF52166">
    <property type="entry name" value="Ribosomal protein L4"/>
    <property type="match status" value="1"/>
</dbReference>
<dbReference type="PATRIC" id="fig|1415168.3.peg.353"/>
<accession>A0A084AE33</accession>
<keyword evidence="4 8" id="KW-0687">Ribonucleoprotein</keyword>
<evidence type="ECO:0000256" key="9">
    <source>
        <dbReference type="SAM" id="MobiDB-lite"/>
    </source>
</evidence>
<evidence type="ECO:0000256" key="4">
    <source>
        <dbReference type="ARBA" id="ARBA00023274"/>
    </source>
</evidence>
<reference evidence="10 11" key="1">
    <citation type="submission" date="2014-06" db="EMBL/GenBank/DDBJ databases">
        <title>Draft genome sequence of the putrescine producing strain Lactococcus lactis subsp cremoris GE214.</title>
        <authorList>
            <person name="Ladero V."/>
            <person name="Linares D.M."/>
            <person name="del Rio B."/>
            <person name="Mayo B."/>
            <person name="Martin M.C."/>
            <person name="Fernandez M."/>
            <person name="Alvarez M.A."/>
        </authorList>
    </citation>
    <scope>NUCLEOTIDE SEQUENCE [LARGE SCALE GENOMIC DNA]</scope>
    <source>
        <strain evidence="10 11">GE214</strain>
    </source>
</reference>
<comment type="similarity">
    <text evidence="1 8">Belongs to the universal ribosomal protein uL4 family.</text>
</comment>
<protein>
    <recommendedName>
        <fullName evidence="5 8">Large ribosomal subunit protein uL4</fullName>
    </recommendedName>
</protein>
<evidence type="ECO:0000256" key="3">
    <source>
        <dbReference type="ARBA" id="ARBA00022980"/>
    </source>
</evidence>
<evidence type="ECO:0000256" key="8">
    <source>
        <dbReference type="HAMAP-Rule" id="MF_01328"/>
    </source>
</evidence>
<dbReference type="FunFam" id="3.40.1370.10:FF:000003">
    <property type="entry name" value="50S ribosomal protein L4"/>
    <property type="match status" value="1"/>
</dbReference>
<dbReference type="GO" id="GO:0003735">
    <property type="term" value="F:structural constituent of ribosome"/>
    <property type="evidence" value="ECO:0007669"/>
    <property type="project" value="InterPro"/>
</dbReference>
<evidence type="ECO:0000256" key="6">
    <source>
        <dbReference type="ARBA" id="ARBA00053102"/>
    </source>
</evidence>
<comment type="subunit">
    <text evidence="2 8">Part of the 50S ribosomal subunit.</text>
</comment>
<evidence type="ECO:0000256" key="7">
    <source>
        <dbReference type="ARBA" id="ARBA00055590"/>
    </source>
</evidence>
<dbReference type="PANTHER" id="PTHR10746:SF6">
    <property type="entry name" value="LARGE RIBOSOMAL SUBUNIT PROTEIN UL4M"/>
    <property type="match status" value="1"/>
</dbReference>
<comment type="function">
    <text evidence="7 8">One of the primary rRNA binding proteins, this protein initially binds near the 5'-end of the 23S rRNA. It is important during the early stages of 50S assembly. It makes multiple contacts with different domains of the 23S rRNA in the assembled 50S subunit and ribosome.</text>
</comment>
<name>A0A084AE33_LACLC</name>
<dbReference type="AlphaFoldDB" id="A0A084AE33"/>
<dbReference type="GO" id="GO:1990904">
    <property type="term" value="C:ribonucleoprotein complex"/>
    <property type="evidence" value="ECO:0007669"/>
    <property type="project" value="UniProtKB-KW"/>
</dbReference>
<dbReference type="InterPro" id="IPR013005">
    <property type="entry name" value="Ribosomal_uL4-like"/>
</dbReference>
<dbReference type="EMBL" id="AZSI01000007">
    <property type="protein sequence ID" value="KEY63562.1"/>
    <property type="molecule type" value="Genomic_DNA"/>
</dbReference>
<evidence type="ECO:0000256" key="5">
    <source>
        <dbReference type="ARBA" id="ARBA00035244"/>
    </source>
</evidence>
<dbReference type="GO" id="GO:0005840">
    <property type="term" value="C:ribosome"/>
    <property type="evidence" value="ECO:0007669"/>
    <property type="project" value="UniProtKB-KW"/>
</dbReference>
<comment type="caution">
    <text evidence="10">The sequence shown here is derived from an EMBL/GenBank/DDBJ whole genome shotgun (WGS) entry which is preliminary data.</text>
</comment>
<evidence type="ECO:0000313" key="10">
    <source>
        <dbReference type="EMBL" id="KEY63562.1"/>
    </source>
</evidence>
<dbReference type="NCBIfam" id="TIGR03953">
    <property type="entry name" value="rplD_bact"/>
    <property type="match status" value="1"/>
</dbReference>
<dbReference type="GO" id="GO:0019843">
    <property type="term" value="F:rRNA binding"/>
    <property type="evidence" value="ECO:0007669"/>
    <property type="project" value="UniProtKB-UniRule"/>
</dbReference>
<keyword evidence="8" id="KW-0694">RNA-binding</keyword>
<dbReference type="Gene3D" id="3.40.1370.10">
    <property type="match status" value="1"/>
</dbReference>
<dbReference type="PANTHER" id="PTHR10746">
    <property type="entry name" value="50S RIBOSOMAL PROTEIN L4"/>
    <property type="match status" value="1"/>
</dbReference>
<comment type="function">
    <text evidence="6 8">Forms part of the polypeptide exit tunnel.</text>
</comment>